<organism evidence="1 2">
    <name type="scientific">Nitrosococcus oceani C-27</name>
    <dbReference type="NCBI Taxonomy" id="314279"/>
    <lineage>
        <taxon>Bacteria</taxon>
        <taxon>Pseudomonadati</taxon>
        <taxon>Pseudomonadota</taxon>
        <taxon>Gammaproteobacteria</taxon>
        <taxon>Chromatiales</taxon>
        <taxon>Chromatiaceae</taxon>
        <taxon>Nitrosococcus</taxon>
    </lineage>
</organism>
<accession>A0A0E2Z3X4</accession>
<evidence type="ECO:0000313" key="2">
    <source>
        <dbReference type="Proteomes" id="UP000028839"/>
    </source>
</evidence>
<dbReference type="AlphaFoldDB" id="A0A0E2Z3X4"/>
<reference evidence="1 2" key="1">
    <citation type="submission" date="2014-07" db="EMBL/GenBank/DDBJ databases">
        <title>Comparative analysis of Nitrosococcus oceani genome inventories of strains from Pacific and Atlantic gyres.</title>
        <authorList>
            <person name="Lim C.K."/>
            <person name="Wang L."/>
            <person name="Sayavedra-Soto L.A."/>
            <person name="Klotz M.G."/>
        </authorList>
    </citation>
    <scope>NUCLEOTIDE SEQUENCE [LARGE SCALE GENOMIC DNA]</scope>
    <source>
        <strain evidence="1 2">C-27</strain>
    </source>
</reference>
<protein>
    <submittedName>
        <fullName evidence="1">Uncharacterized protein</fullName>
    </submittedName>
</protein>
<dbReference type="EMBL" id="JPGN01000021">
    <property type="protein sequence ID" value="KFI20393.1"/>
    <property type="molecule type" value="Genomic_DNA"/>
</dbReference>
<comment type="caution">
    <text evidence="1">The sequence shown here is derived from an EMBL/GenBank/DDBJ whole genome shotgun (WGS) entry which is preliminary data.</text>
</comment>
<evidence type="ECO:0000313" key="1">
    <source>
        <dbReference type="EMBL" id="KFI20393.1"/>
    </source>
</evidence>
<name>A0A0E2Z3X4_9GAMM</name>
<dbReference type="Proteomes" id="UP000028839">
    <property type="component" value="Unassembled WGS sequence"/>
</dbReference>
<gene>
    <name evidence="1" type="ORF">IB75_03260</name>
</gene>
<dbReference type="HOGENOM" id="CLU_2701003_0_0_6"/>
<proteinExistence type="predicted"/>
<sequence length="73" mass="8388">MGGGSWVAPGTFLLQRAFPRHRRWPLPPFRSLHRLTPPVRQFKMDFTMMPIALQGAYITAPIGRSFTRYLVTS</sequence>